<organism evidence="1 2">
    <name type="scientific">Opisthorchis viverrini</name>
    <name type="common">Southeast Asian liver fluke</name>
    <dbReference type="NCBI Taxonomy" id="6198"/>
    <lineage>
        <taxon>Eukaryota</taxon>
        <taxon>Metazoa</taxon>
        <taxon>Spiralia</taxon>
        <taxon>Lophotrochozoa</taxon>
        <taxon>Platyhelminthes</taxon>
        <taxon>Trematoda</taxon>
        <taxon>Digenea</taxon>
        <taxon>Opisthorchiida</taxon>
        <taxon>Opisthorchiata</taxon>
        <taxon>Opisthorchiidae</taxon>
        <taxon>Opisthorchis</taxon>
    </lineage>
</organism>
<name>A0A074ZPQ7_OPIVI</name>
<evidence type="ECO:0000313" key="1">
    <source>
        <dbReference type="EMBL" id="KER25305.1"/>
    </source>
</evidence>
<dbReference type="AlphaFoldDB" id="A0A074ZPQ7"/>
<gene>
    <name evidence="1" type="ORF">T265_07185</name>
</gene>
<dbReference type="Proteomes" id="UP000054324">
    <property type="component" value="Unassembled WGS sequence"/>
</dbReference>
<reference evidence="1 2" key="1">
    <citation type="submission" date="2013-11" db="EMBL/GenBank/DDBJ databases">
        <title>Opisthorchis viverrini - life in the bile duct.</title>
        <authorList>
            <person name="Young N.D."/>
            <person name="Nagarajan N."/>
            <person name="Lin S.J."/>
            <person name="Korhonen P.K."/>
            <person name="Jex A.R."/>
            <person name="Hall R.S."/>
            <person name="Safavi-Hemami H."/>
            <person name="Kaewkong W."/>
            <person name="Bertrand D."/>
            <person name="Gao S."/>
            <person name="Seet Q."/>
            <person name="Wongkham S."/>
            <person name="Teh B.T."/>
            <person name="Wongkham C."/>
            <person name="Intapan P.M."/>
            <person name="Maleewong W."/>
            <person name="Yang X."/>
            <person name="Hu M."/>
            <person name="Wang Z."/>
            <person name="Hofmann A."/>
            <person name="Sternberg P.W."/>
            <person name="Tan P."/>
            <person name="Wang J."/>
            <person name="Gasser R.B."/>
        </authorList>
    </citation>
    <scope>NUCLEOTIDE SEQUENCE [LARGE SCALE GENOMIC DNA]</scope>
</reference>
<proteinExistence type="predicted"/>
<dbReference type="CTD" id="20321364"/>
<dbReference type="RefSeq" id="XP_009170905.1">
    <property type="nucleotide sequence ID" value="XM_009172641.1"/>
</dbReference>
<dbReference type="KEGG" id="ovi:T265_07185"/>
<accession>A0A074ZPQ7</accession>
<keyword evidence="2" id="KW-1185">Reference proteome</keyword>
<dbReference type="GeneID" id="20321364"/>
<protein>
    <submittedName>
        <fullName evidence="1">Uncharacterized protein</fullName>
    </submittedName>
</protein>
<evidence type="ECO:0000313" key="2">
    <source>
        <dbReference type="Proteomes" id="UP000054324"/>
    </source>
</evidence>
<dbReference type="EMBL" id="KL596780">
    <property type="protein sequence ID" value="KER25305.1"/>
    <property type="molecule type" value="Genomic_DNA"/>
</dbReference>
<sequence length="76" mass="8465">MQPSIRQTDETTGSVTGPGVYNLYEELMLKITRWTKTKLCDPKVLGSNPTSVSRLLLFGPEQPGSTVALVLLRMLW</sequence>